<dbReference type="SUPFAM" id="SSF51182">
    <property type="entry name" value="RmlC-like cupins"/>
    <property type="match status" value="1"/>
</dbReference>
<gene>
    <name evidence="3" type="ORF">CFK38_06355</name>
</gene>
<evidence type="ECO:0000313" key="4">
    <source>
        <dbReference type="Proteomes" id="UP000218165"/>
    </source>
</evidence>
<dbReference type="PANTHER" id="PTHR43698">
    <property type="entry name" value="RIBD C-TERMINAL DOMAIN CONTAINING PROTEIN"/>
    <property type="match status" value="1"/>
</dbReference>
<name>A0A291GLW6_9MICO</name>
<dbReference type="RefSeq" id="WP_096802324.1">
    <property type="nucleotide sequence ID" value="NZ_CP023563.1"/>
</dbReference>
<dbReference type="Gene3D" id="2.60.120.10">
    <property type="entry name" value="Jelly Rolls"/>
    <property type="match status" value="1"/>
</dbReference>
<evidence type="ECO:0000256" key="1">
    <source>
        <dbReference type="SAM" id="MobiDB-lite"/>
    </source>
</evidence>
<dbReference type="InterPro" id="IPR013096">
    <property type="entry name" value="Cupin_2"/>
</dbReference>
<sequence>MEKLDRNATTRGPDSSFTGEVLMEGIRGPRDGSRAAMNHVHFAPGARTHWHWHPVGQTLYGTGGVGLVVTRSGEVLTLEPGRTVWIPPREEHWHGALDTSLMSHLAVQEADDDDDETVIWLEPVSDEEFSRANEVARTA</sequence>
<feature type="region of interest" description="Disordered" evidence="1">
    <location>
        <begin position="1"/>
        <end position="21"/>
    </location>
</feature>
<protein>
    <submittedName>
        <fullName evidence="3">Cupin</fullName>
    </submittedName>
</protein>
<feature type="domain" description="Cupin type-2" evidence="2">
    <location>
        <begin position="39"/>
        <end position="99"/>
    </location>
</feature>
<dbReference type="KEGG" id="brz:CFK38_06355"/>
<dbReference type="CDD" id="cd02233">
    <property type="entry name" value="cupin_HNL-like"/>
    <property type="match status" value="1"/>
</dbReference>
<accession>A0A291GLW6</accession>
<dbReference type="EMBL" id="CP023563">
    <property type="protein sequence ID" value="ATG51188.1"/>
    <property type="molecule type" value="Genomic_DNA"/>
</dbReference>
<reference evidence="4" key="1">
    <citation type="submission" date="2017-09" db="EMBL/GenBank/DDBJ databases">
        <title>Brachybacterium sp. VM2412.</title>
        <authorList>
            <person name="Tak E.J."/>
            <person name="Bae J.-W."/>
        </authorList>
    </citation>
    <scope>NUCLEOTIDE SEQUENCE [LARGE SCALE GENOMIC DNA]</scope>
    <source>
        <strain evidence="4">VM2412</strain>
    </source>
</reference>
<dbReference type="OrthoDB" id="9802489at2"/>
<dbReference type="InterPro" id="IPR011051">
    <property type="entry name" value="RmlC_Cupin_sf"/>
</dbReference>
<dbReference type="PANTHER" id="PTHR43698:SF1">
    <property type="entry name" value="BLL4564 PROTEIN"/>
    <property type="match status" value="1"/>
</dbReference>
<dbReference type="Proteomes" id="UP000218165">
    <property type="component" value="Chromosome"/>
</dbReference>
<dbReference type="InterPro" id="IPR047263">
    <property type="entry name" value="HNL-like_cupin"/>
</dbReference>
<dbReference type="Pfam" id="PF07883">
    <property type="entry name" value="Cupin_2"/>
    <property type="match status" value="1"/>
</dbReference>
<keyword evidence="4" id="KW-1185">Reference proteome</keyword>
<dbReference type="AlphaFoldDB" id="A0A291GLW6"/>
<evidence type="ECO:0000259" key="2">
    <source>
        <dbReference type="Pfam" id="PF07883"/>
    </source>
</evidence>
<proteinExistence type="predicted"/>
<evidence type="ECO:0000313" key="3">
    <source>
        <dbReference type="EMBL" id="ATG51188.1"/>
    </source>
</evidence>
<feature type="compositionally biased region" description="Polar residues" evidence="1">
    <location>
        <begin position="9"/>
        <end position="18"/>
    </location>
</feature>
<organism evidence="3 4">
    <name type="scientific">Brachybacterium vulturis</name>
    <dbReference type="NCBI Taxonomy" id="2017484"/>
    <lineage>
        <taxon>Bacteria</taxon>
        <taxon>Bacillati</taxon>
        <taxon>Actinomycetota</taxon>
        <taxon>Actinomycetes</taxon>
        <taxon>Micrococcales</taxon>
        <taxon>Dermabacteraceae</taxon>
        <taxon>Brachybacterium</taxon>
    </lineage>
</organism>
<dbReference type="InterPro" id="IPR014710">
    <property type="entry name" value="RmlC-like_jellyroll"/>
</dbReference>